<dbReference type="Proteomes" id="UP000014071">
    <property type="component" value="Unassembled WGS sequence"/>
</dbReference>
<name>R9PBV6_PSEHS</name>
<dbReference type="GeneID" id="24111707"/>
<dbReference type="HOGENOM" id="CLU_1235504_0_0_1"/>
<sequence length="224" mass="25247">MESSRNTAGVVRERLDFSTILRCVATNFAVFSARARRRGSGSFWLSPHTHIDRAAEPERDVEFGACLSALPLLLLPIVTHAYPRHTAYGRLAPPHPVAAAHPRTQSLGQLFTPPFCRRRHHLHHRLDSPTLARYRRQLSHRLSARQTIHTRAQLPCSSVRIIRSRSLPDFATQLSSVLSHPRSTRTASNQSCDSCCGRSPILTGRSRPRRKSDPCLLQQSTWLL</sequence>
<dbReference type="RefSeq" id="XP_012192428.1">
    <property type="nucleotide sequence ID" value="XM_012337038.1"/>
</dbReference>
<organism evidence="1 2">
    <name type="scientific">Pseudozyma hubeiensis (strain SY62)</name>
    <name type="common">Yeast</name>
    <dbReference type="NCBI Taxonomy" id="1305764"/>
    <lineage>
        <taxon>Eukaryota</taxon>
        <taxon>Fungi</taxon>
        <taxon>Dikarya</taxon>
        <taxon>Basidiomycota</taxon>
        <taxon>Ustilaginomycotina</taxon>
        <taxon>Ustilaginomycetes</taxon>
        <taxon>Ustilaginales</taxon>
        <taxon>Ustilaginaceae</taxon>
        <taxon>Pseudozyma</taxon>
    </lineage>
</organism>
<evidence type="ECO:0000313" key="2">
    <source>
        <dbReference type="Proteomes" id="UP000014071"/>
    </source>
</evidence>
<accession>R9PBV6</accession>
<reference evidence="2" key="1">
    <citation type="journal article" date="2013" name="Genome Announc.">
        <title>Draft genome sequence of the basidiomycetous yeast-like fungus Pseudozyma hubeiensis SY62, which produces an abundant amount of the biosurfactant mannosylerythritol lipids.</title>
        <authorList>
            <person name="Konishi M."/>
            <person name="Hatada Y."/>
            <person name="Horiuchi J."/>
        </authorList>
    </citation>
    <scope>NUCLEOTIDE SEQUENCE [LARGE SCALE GENOMIC DNA]</scope>
    <source>
        <strain evidence="2">SY62</strain>
    </source>
</reference>
<dbReference type="AlphaFoldDB" id="R9PBV6"/>
<gene>
    <name evidence="1" type="ORF">PHSY_006436</name>
</gene>
<protein>
    <submittedName>
        <fullName evidence="1">Uncharacterized protein</fullName>
    </submittedName>
</protein>
<evidence type="ECO:0000313" key="1">
    <source>
        <dbReference type="EMBL" id="GAC98841.1"/>
    </source>
</evidence>
<keyword evidence="2" id="KW-1185">Reference proteome</keyword>
<proteinExistence type="predicted"/>
<dbReference type="EMBL" id="DF238821">
    <property type="protein sequence ID" value="GAC98841.1"/>
    <property type="molecule type" value="Genomic_DNA"/>
</dbReference>